<sequence length="45" mass="5258">MGVMKLIPSLRIRSETEFRFVTTPLLTSSETNEWIEDQNQAEFLV</sequence>
<name>M6VS53_9LEPT</name>
<reference evidence="1 2" key="1">
    <citation type="submission" date="2013-01" db="EMBL/GenBank/DDBJ databases">
        <authorList>
            <person name="Harkins D.M."/>
            <person name="Durkin A.S."/>
            <person name="Brinkac L.M."/>
            <person name="Haft D.H."/>
            <person name="Selengut J.D."/>
            <person name="Sanka R."/>
            <person name="DePew J."/>
            <person name="Purushe J."/>
            <person name="Matthias M.A."/>
            <person name="Vinetz J.M."/>
            <person name="Sutton G.G."/>
            <person name="Nierman W.C."/>
            <person name="Fouts D.E."/>
        </authorList>
    </citation>
    <scope>NUCLEOTIDE SEQUENCE [LARGE SCALE GENOMIC DNA]</scope>
    <source>
        <strain evidence="1 2">HAI1536</strain>
    </source>
</reference>
<evidence type="ECO:0000313" key="2">
    <source>
        <dbReference type="Proteomes" id="UP000012112"/>
    </source>
</evidence>
<protein>
    <submittedName>
        <fullName evidence="1">Uncharacterized protein</fullName>
    </submittedName>
</protein>
<dbReference type="Proteomes" id="UP000012112">
    <property type="component" value="Unassembled WGS sequence"/>
</dbReference>
<comment type="caution">
    <text evidence="1">The sequence shown here is derived from an EMBL/GenBank/DDBJ whole genome shotgun (WGS) entry which is preliminary data.</text>
</comment>
<organism evidence="1 2">
    <name type="scientific">Leptospira noguchii</name>
    <dbReference type="NCBI Taxonomy" id="28182"/>
    <lineage>
        <taxon>Bacteria</taxon>
        <taxon>Pseudomonadati</taxon>
        <taxon>Spirochaetota</taxon>
        <taxon>Spirochaetia</taxon>
        <taxon>Leptospirales</taxon>
        <taxon>Leptospiraceae</taxon>
        <taxon>Leptospira</taxon>
    </lineage>
</organism>
<gene>
    <name evidence="1" type="ORF">LEP1GSC172_0404</name>
</gene>
<dbReference type="AlphaFoldDB" id="M6VS53"/>
<accession>M6VS53</accession>
<dbReference type="EMBL" id="AKWD02000057">
    <property type="protein sequence ID" value="EMO52423.1"/>
    <property type="molecule type" value="Genomic_DNA"/>
</dbReference>
<proteinExistence type="predicted"/>
<evidence type="ECO:0000313" key="1">
    <source>
        <dbReference type="EMBL" id="EMO52423.1"/>
    </source>
</evidence>